<dbReference type="InterPro" id="IPR045052">
    <property type="entry name" value="Copine"/>
</dbReference>
<feature type="domain" description="C2" evidence="1">
    <location>
        <begin position="51"/>
        <end position="174"/>
    </location>
</feature>
<evidence type="ECO:0000313" key="3">
    <source>
        <dbReference type="Proteomes" id="UP001333110"/>
    </source>
</evidence>
<dbReference type="GO" id="GO:0071277">
    <property type="term" value="P:cellular response to calcium ion"/>
    <property type="evidence" value="ECO:0007669"/>
    <property type="project" value="TreeGrafter"/>
</dbReference>
<feature type="non-terminal residue" evidence="2">
    <location>
        <position position="175"/>
    </location>
</feature>
<evidence type="ECO:0000259" key="1">
    <source>
        <dbReference type="PROSITE" id="PS50004"/>
    </source>
</evidence>
<accession>A0AAN7NT26</accession>
<sequence>MDYSHLYPVEGQESMGDLILEEVDQRGCGVSILGHTQNLTGQPTLVDPALSRKVELDNLLRSLPSSTMMLTQRVLTYQNMGIPGKKCGTVIVTAEELGCCRDSVLMQFCANKLDKKDFFGKSDPFLVFHRSNEDGRTIKVEVYDWDRDGSHDFIGEFTTSYRELSRGQSQFNVYE</sequence>
<protein>
    <recommendedName>
        <fullName evidence="1">C2 domain-containing protein</fullName>
    </recommendedName>
</protein>
<comment type="caution">
    <text evidence="2">The sequence shown here is derived from an EMBL/GenBank/DDBJ whole genome shotgun (WGS) entry which is preliminary data.</text>
</comment>
<dbReference type="PANTHER" id="PTHR10857">
    <property type="entry name" value="COPINE"/>
    <property type="match status" value="1"/>
</dbReference>
<dbReference type="EMBL" id="JAUNZN010000001">
    <property type="protein sequence ID" value="KAK4829989.1"/>
    <property type="molecule type" value="Genomic_DNA"/>
</dbReference>
<dbReference type="GO" id="GO:0005544">
    <property type="term" value="F:calcium-dependent phospholipid binding"/>
    <property type="evidence" value="ECO:0007669"/>
    <property type="project" value="InterPro"/>
</dbReference>
<dbReference type="PANTHER" id="PTHR10857:SF133">
    <property type="entry name" value="COPINE-8"/>
    <property type="match status" value="1"/>
</dbReference>
<dbReference type="SUPFAM" id="SSF49562">
    <property type="entry name" value="C2 domain (Calcium/lipid-binding domain, CaLB)"/>
    <property type="match status" value="1"/>
</dbReference>
<dbReference type="AlphaFoldDB" id="A0AAN7NT26"/>
<dbReference type="Proteomes" id="UP001333110">
    <property type="component" value="Unassembled WGS sequence"/>
</dbReference>
<dbReference type="PROSITE" id="PS50004">
    <property type="entry name" value="C2"/>
    <property type="match status" value="1"/>
</dbReference>
<dbReference type="Pfam" id="PF00168">
    <property type="entry name" value="C2"/>
    <property type="match status" value="1"/>
</dbReference>
<dbReference type="Gene3D" id="2.60.40.150">
    <property type="entry name" value="C2 domain"/>
    <property type="match status" value="1"/>
</dbReference>
<dbReference type="InterPro" id="IPR037768">
    <property type="entry name" value="C2B_Copine"/>
</dbReference>
<evidence type="ECO:0000313" key="2">
    <source>
        <dbReference type="EMBL" id="KAK4829989.1"/>
    </source>
</evidence>
<keyword evidence="3" id="KW-1185">Reference proteome</keyword>
<proteinExistence type="predicted"/>
<reference evidence="2 3" key="1">
    <citation type="journal article" date="2023" name="J. Hered.">
        <title>Chromosome-level genome of the wood stork (Mycteria americana) provides insight into avian chromosome evolution.</title>
        <authorList>
            <person name="Flamio R. Jr."/>
            <person name="Ramstad K.M."/>
        </authorList>
    </citation>
    <scope>NUCLEOTIDE SEQUENCE [LARGE SCALE GENOMIC DNA]</scope>
    <source>
        <strain evidence="2">JAX WOST 10</strain>
    </source>
</reference>
<name>A0AAN7NT26_MYCAM</name>
<organism evidence="2 3">
    <name type="scientific">Mycteria americana</name>
    <name type="common">Wood stork</name>
    <dbReference type="NCBI Taxonomy" id="33587"/>
    <lineage>
        <taxon>Eukaryota</taxon>
        <taxon>Metazoa</taxon>
        <taxon>Chordata</taxon>
        <taxon>Craniata</taxon>
        <taxon>Vertebrata</taxon>
        <taxon>Euteleostomi</taxon>
        <taxon>Archelosauria</taxon>
        <taxon>Archosauria</taxon>
        <taxon>Dinosauria</taxon>
        <taxon>Saurischia</taxon>
        <taxon>Theropoda</taxon>
        <taxon>Coelurosauria</taxon>
        <taxon>Aves</taxon>
        <taxon>Neognathae</taxon>
        <taxon>Neoaves</taxon>
        <taxon>Aequornithes</taxon>
        <taxon>Ciconiiformes</taxon>
        <taxon>Ciconiidae</taxon>
        <taxon>Mycteria</taxon>
    </lineage>
</organism>
<dbReference type="InterPro" id="IPR035892">
    <property type="entry name" value="C2_domain_sf"/>
</dbReference>
<dbReference type="CDD" id="cd04047">
    <property type="entry name" value="C2B_Copine"/>
    <property type="match status" value="1"/>
</dbReference>
<dbReference type="GO" id="GO:0005886">
    <property type="term" value="C:plasma membrane"/>
    <property type="evidence" value="ECO:0007669"/>
    <property type="project" value="TreeGrafter"/>
</dbReference>
<gene>
    <name evidence="2" type="ORF">QYF61_008159</name>
</gene>
<dbReference type="InterPro" id="IPR000008">
    <property type="entry name" value="C2_dom"/>
</dbReference>